<gene>
    <name evidence="3" type="ORF">EYF70_29210</name>
    <name evidence="2" type="ORF">GCM10007387_06730</name>
</gene>
<reference evidence="2" key="3">
    <citation type="submission" date="2022-12" db="EMBL/GenBank/DDBJ databases">
        <authorList>
            <person name="Sun Q."/>
            <person name="Kim S."/>
        </authorList>
    </citation>
    <scope>NUCLEOTIDE SEQUENCE</scope>
    <source>
        <strain evidence="2">KCTC 12343</strain>
    </source>
</reference>
<keyword evidence="1" id="KW-1133">Transmembrane helix</keyword>
<reference evidence="2" key="1">
    <citation type="journal article" date="2014" name="Int. J. Syst. Evol. Microbiol.">
        <title>Complete genome sequence of Corynebacterium casei LMG S-19264T (=DSM 44701T), isolated from a smear-ripened cheese.</title>
        <authorList>
            <consortium name="US DOE Joint Genome Institute (JGI-PGF)"/>
            <person name="Walter F."/>
            <person name="Albersmeier A."/>
            <person name="Kalinowski J."/>
            <person name="Ruckert C."/>
        </authorList>
    </citation>
    <scope>NUCLEOTIDE SEQUENCE</scope>
    <source>
        <strain evidence="2">KCTC 12343</strain>
    </source>
</reference>
<dbReference type="EMBL" id="BMWV01000001">
    <property type="protein sequence ID" value="GGY27323.1"/>
    <property type="molecule type" value="Genomic_DNA"/>
</dbReference>
<keyword evidence="1" id="KW-0812">Transmembrane</keyword>
<feature type="transmembrane region" description="Helical" evidence="1">
    <location>
        <begin position="12"/>
        <end position="30"/>
    </location>
</feature>
<dbReference type="Pfam" id="PF05545">
    <property type="entry name" value="FixQ"/>
    <property type="match status" value="1"/>
</dbReference>
<evidence type="ECO:0000313" key="2">
    <source>
        <dbReference type="EMBL" id="GGY27323.1"/>
    </source>
</evidence>
<protein>
    <submittedName>
        <fullName evidence="3">CcoQ/FixQ family Cbb3-type cytochrome c oxidase assembly chaperone</fullName>
    </submittedName>
</protein>
<dbReference type="OrthoDB" id="8604580at2"/>
<evidence type="ECO:0000313" key="5">
    <source>
        <dbReference type="Proteomes" id="UP000628442"/>
    </source>
</evidence>
<keyword evidence="4" id="KW-1185">Reference proteome</keyword>
<dbReference type="Proteomes" id="UP000292307">
    <property type="component" value="Chromosome"/>
</dbReference>
<proteinExistence type="predicted"/>
<dbReference type="EMBL" id="CP036401">
    <property type="protein sequence ID" value="QBI04447.1"/>
    <property type="molecule type" value="Genomic_DNA"/>
</dbReference>
<organism evidence="2 5">
    <name type="scientific">Pseudoduganella albidiflava</name>
    <dbReference type="NCBI Taxonomy" id="321983"/>
    <lineage>
        <taxon>Bacteria</taxon>
        <taxon>Pseudomonadati</taxon>
        <taxon>Pseudomonadota</taxon>
        <taxon>Betaproteobacteria</taxon>
        <taxon>Burkholderiales</taxon>
        <taxon>Oxalobacteraceae</taxon>
        <taxon>Telluria group</taxon>
        <taxon>Pseudoduganella</taxon>
    </lineage>
</organism>
<dbReference type="Proteomes" id="UP000628442">
    <property type="component" value="Unassembled WGS sequence"/>
</dbReference>
<accession>A0A411X621</accession>
<sequence>MSIEHIFDSASSVMTVVSFITFAGICAWAWSTRKQQDFAQAAQLPFMEEVRHEEKRDV</sequence>
<evidence type="ECO:0000313" key="4">
    <source>
        <dbReference type="Proteomes" id="UP000292307"/>
    </source>
</evidence>
<keyword evidence="1" id="KW-0472">Membrane</keyword>
<dbReference type="RefSeq" id="WP_131148508.1">
    <property type="nucleotide sequence ID" value="NZ_BMWV01000001.1"/>
</dbReference>
<dbReference type="AlphaFoldDB" id="A0A411X621"/>
<evidence type="ECO:0000313" key="3">
    <source>
        <dbReference type="EMBL" id="QBI04447.1"/>
    </source>
</evidence>
<reference evidence="3 4" key="2">
    <citation type="submission" date="2019-02" db="EMBL/GenBank/DDBJ databases">
        <title>Draft Genome Sequences of Six Type Strains of the Genus Massilia.</title>
        <authorList>
            <person name="Miess H."/>
            <person name="Frediansyhah A."/>
            <person name="Gross H."/>
        </authorList>
    </citation>
    <scope>NUCLEOTIDE SEQUENCE [LARGE SCALE GENOMIC DNA]</scope>
    <source>
        <strain evidence="3 4">DSM 17472</strain>
    </source>
</reference>
<dbReference type="InterPro" id="IPR008621">
    <property type="entry name" value="Cbb3-typ_cyt_oxidase_comp"/>
</dbReference>
<evidence type="ECO:0000256" key="1">
    <source>
        <dbReference type="SAM" id="Phobius"/>
    </source>
</evidence>
<name>A0A411X621_9BURK</name>